<keyword evidence="4" id="KW-1185">Reference proteome</keyword>
<comment type="caution">
    <text evidence="3">The sequence shown here is derived from an EMBL/GenBank/DDBJ whole genome shotgun (WGS) entry which is preliminary data.</text>
</comment>
<gene>
    <name evidence="3" type="ORF">FF38_14288</name>
</gene>
<dbReference type="Proteomes" id="UP000037069">
    <property type="component" value="Unassembled WGS sequence"/>
</dbReference>
<dbReference type="STRING" id="7375.A0A0L0CIE8"/>
<sequence length="227" mass="26363">MFNTEHFEMKFNSLNGTKGSTIVAHRLSVHFQNILTPTKSPQKYLETINHHLAVYREMLINIGQEKDCPELREKIRKFRCTILEECQITAQLLIPLGKTTNSVENHEDKVNHHYLVLLYQLLQLFLRELTKSYRLNQVITMDMEEYFENRAGPSNLGNVISELLLCKEITPDFNLEELSSIILGIKEISSMLKDIEVILPQGECTFTSIKYLAKIKLNTYIFLKLTL</sequence>
<dbReference type="OrthoDB" id="9876293at2759"/>
<accession>A0A0L0CIE8</accession>
<proteinExistence type="inferred from homology"/>
<evidence type="ECO:0000313" key="4">
    <source>
        <dbReference type="Proteomes" id="UP000037069"/>
    </source>
</evidence>
<dbReference type="AlphaFoldDB" id="A0A0L0CIE8"/>
<reference evidence="3 4" key="1">
    <citation type="journal article" date="2015" name="Nat. Commun.">
        <title>Lucilia cuprina genome unlocks parasitic fly biology to underpin future interventions.</title>
        <authorList>
            <person name="Anstead C.A."/>
            <person name="Korhonen P.K."/>
            <person name="Young N.D."/>
            <person name="Hall R.S."/>
            <person name="Jex A.R."/>
            <person name="Murali S.C."/>
            <person name="Hughes D.S."/>
            <person name="Lee S.F."/>
            <person name="Perry T."/>
            <person name="Stroehlein A.J."/>
            <person name="Ansell B.R."/>
            <person name="Breugelmans B."/>
            <person name="Hofmann A."/>
            <person name="Qu J."/>
            <person name="Dugan S."/>
            <person name="Lee S.L."/>
            <person name="Chao H."/>
            <person name="Dinh H."/>
            <person name="Han Y."/>
            <person name="Doddapaneni H.V."/>
            <person name="Worley K.C."/>
            <person name="Muzny D.M."/>
            <person name="Ioannidis P."/>
            <person name="Waterhouse R.M."/>
            <person name="Zdobnov E.M."/>
            <person name="James P.J."/>
            <person name="Bagnall N.H."/>
            <person name="Kotze A.C."/>
            <person name="Gibbs R.A."/>
            <person name="Richards S."/>
            <person name="Batterham P."/>
            <person name="Gasser R.B."/>
        </authorList>
    </citation>
    <scope>NUCLEOTIDE SEQUENCE [LARGE SCALE GENOMIC DNA]</scope>
    <source>
        <strain evidence="3 4">LS</strain>
        <tissue evidence="3">Full body</tissue>
    </source>
</reference>
<dbReference type="EMBL" id="JRES01000438">
    <property type="protein sequence ID" value="KNC31264.1"/>
    <property type="molecule type" value="Genomic_DNA"/>
</dbReference>
<dbReference type="OMA" id="DMTEYYE"/>
<comment type="similarity">
    <text evidence="1">Belongs to the RGS7BP/RGS9BP family.</text>
</comment>
<dbReference type="PANTHER" id="PTHR21029">
    <property type="entry name" value="R-SEVEN BINDING PROTEIN (R7BP) HOMOLOG"/>
    <property type="match status" value="1"/>
</dbReference>
<keyword evidence="2" id="KW-0734">Signal transduction inhibitor</keyword>
<evidence type="ECO:0000313" key="3">
    <source>
        <dbReference type="EMBL" id="KNC31264.1"/>
    </source>
</evidence>
<evidence type="ECO:0000256" key="2">
    <source>
        <dbReference type="ARBA" id="ARBA00022700"/>
    </source>
</evidence>
<evidence type="ECO:0000256" key="1">
    <source>
        <dbReference type="ARBA" id="ARBA00007457"/>
    </source>
</evidence>
<name>A0A0L0CIE8_LUCCU</name>
<protein>
    <submittedName>
        <fullName evidence="3">Uncharacterized protein</fullName>
    </submittedName>
</protein>
<dbReference type="GO" id="GO:0009968">
    <property type="term" value="P:negative regulation of signal transduction"/>
    <property type="evidence" value="ECO:0007669"/>
    <property type="project" value="UniProtKB-KW"/>
</dbReference>
<organism evidence="3 4">
    <name type="scientific">Lucilia cuprina</name>
    <name type="common">Green bottle fly</name>
    <name type="synonym">Australian sheep blowfly</name>
    <dbReference type="NCBI Taxonomy" id="7375"/>
    <lineage>
        <taxon>Eukaryota</taxon>
        <taxon>Metazoa</taxon>
        <taxon>Ecdysozoa</taxon>
        <taxon>Arthropoda</taxon>
        <taxon>Hexapoda</taxon>
        <taxon>Insecta</taxon>
        <taxon>Pterygota</taxon>
        <taxon>Neoptera</taxon>
        <taxon>Endopterygota</taxon>
        <taxon>Diptera</taxon>
        <taxon>Brachycera</taxon>
        <taxon>Muscomorpha</taxon>
        <taxon>Oestroidea</taxon>
        <taxon>Calliphoridae</taxon>
        <taxon>Luciliinae</taxon>
        <taxon>Lucilia</taxon>
    </lineage>
</organism>
<dbReference type="InterPro" id="IPR026512">
    <property type="entry name" value="RGS7BP/RGS9BP"/>
</dbReference>